<name>A0A285IES5_9RHOB</name>
<reference evidence="2 3" key="1">
    <citation type="submission" date="2017-09" db="EMBL/GenBank/DDBJ databases">
        <authorList>
            <person name="Ehlers B."/>
            <person name="Leendertz F.H."/>
        </authorList>
    </citation>
    <scope>NUCLEOTIDE SEQUENCE [LARGE SCALE GENOMIC DNA]</scope>
    <source>
        <strain evidence="2 3">CGMCC 1.12662</strain>
    </source>
</reference>
<accession>A0A285IES5</accession>
<feature type="chain" id="PRO_5012153909" evidence="1">
    <location>
        <begin position="21"/>
        <end position="139"/>
    </location>
</feature>
<evidence type="ECO:0000313" key="3">
    <source>
        <dbReference type="Proteomes" id="UP000231655"/>
    </source>
</evidence>
<dbReference type="RefSeq" id="WP_143516858.1">
    <property type="nucleotide sequence ID" value="NZ_OBEA01000002.1"/>
</dbReference>
<dbReference type="Proteomes" id="UP000231655">
    <property type="component" value="Unassembled WGS sequence"/>
</dbReference>
<dbReference type="EMBL" id="OBEA01000002">
    <property type="protein sequence ID" value="SNY46480.1"/>
    <property type="molecule type" value="Genomic_DNA"/>
</dbReference>
<feature type="signal peptide" evidence="1">
    <location>
        <begin position="1"/>
        <end position="20"/>
    </location>
</feature>
<evidence type="ECO:0000313" key="2">
    <source>
        <dbReference type="EMBL" id="SNY46480.1"/>
    </source>
</evidence>
<evidence type="ECO:0000256" key="1">
    <source>
        <dbReference type="SAM" id="SignalP"/>
    </source>
</evidence>
<proteinExistence type="predicted"/>
<sequence>MLARRFAILALLSFPSVSLAEEDLSSLIGVESGGYGWMRYDVTIPELHNYSEPGPYSIFVSPQGEWDVLSKGTQPIDCPNLCPNPKYCICLGGPTPRGEEVDALFQDMMSIDWDESDAGVVDFDSVRIEFQRLMFPQTE</sequence>
<organism evidence="2 3">
    <name type="scientific">Pseudooceanicola antarcticus</name>
    <dbReference type="NCBI Taxonomy" id="1247613"/>
    <lineage>
        <taxon>Bacteria</taxon>
        <taxon>Pseudomonadati</taxon>
        <taxon>Pseudomonadota</taxon>
        <taxon>Alphaproteobacteria</taxon>
        <taxon>Rhodobacterales</taxon>
        <taxon>Paracoccaceae</taxon>
        <taxon>Pseudooceanicola</taxon>
    </lineage>
</organism>
<gene>
    <name evidence="2" type="ORF">SAMN06297129_0969</name>
</gene>
<protein>
    <submittedName>
        <fullName evidence="2">Uncharacterized protein</fullName>
    </submittedName>
</protein>
<dbReference type="AlphaFoldDB" id="A0A285IES5"/>
<keyword evidence="1" id="KW-0732">Signal</keyword>